<dbReference type="Proteomes" id="UP000006671">
    <property type="component" value="Unassembled WGS sequence"/>
</dbReference>
<evidence type="ECO:0000313" key="2">
    <source>
        <dbReference type="EMBL" id="EFC46780.1"/>
    </source>
</evidence>
<dbReference type="InterPro" id="IPR003347">
    <property type="entry name" value="JmjC_dom"/>
</dbReference>
<evidence type="ECO:0000259" key="1">
    <source>
        <dbReference type="PROSITE" id="PS51184"/>
    </source>
</evidence>
<protein>
    <submittedName>
        <fullName evidence="2">Predicted protein</fullName>
    </submittedName>
</protein>
<dbReference type="GeneID" id="8848800"/>
<dbReference type="SUPFAM" id="SSF51197">
    <property type="entry name" value="Clavaminate synthase-like"/>
    <property type="match status" value="1"/>
</dbReference>
<dbReference type="Gene3D" id="2.60.120.650">
    <property type="entry name" value="Cupin"/>
    <property type="match status" value="1"/>
</dbReference>
<keyword evidence="3" id="KW-1185">Reference proteome</keyword>
<sequence>MKQLSLSNLKTNKALSEQLKSKIKQTITNPVVDGNKCNIDFKEELKKFHKDAVELIEPNKDLNVQSDDKCLICKSDCDIKNHFKSHINSHSLFQDLVNNSEILELSDKSLEANNLYFKFKINEEELKMLTEITNNTLQQNIIDLDISNYSSIINHNKFITNIKDIKEILNNTNNNFQQRENGFYFHKYFKEDQVKILSPKNALENLFNDLWISLSSFTGTILHIDTNDYIRKIKNIHYNLCGLKLYYFFVPPCIMNNNLEIENEEMASLYLDFDINRHLHNLIIYFLTRKRSIDLLFLESIGIHICVCKRGEGIVFPETLPHGTINLSPVTISIGHAWMSYNNLDSFSGKNDYTFDTYSTKSIYLELFNNILCNLQKEEMNNVNIYSFEWKMLLIGKCLFYLQQDYIEDQLKYTLIDIIKIINKGNLVFDLIDGLINQVGSKRNKLI</sequence>
<dbReference type="VEuPathDB" id="AmoebaDB:NAEGRDRAFT_65342"/>
<dbReference type="RefSeq" id="XP_002679524.1">
    <property type="nucleotide sequence ID" value="XM_002679478.1"/>
</dbReference>
<dbReference type="KEGG" id="ngr:NAEGRDRAFT_65342"/>
<dbReference type="InParanoid" id="D2V902"/>
<name>D2V902_NAEGR</name>
<dbReference type="EMBL" id="GG738857">
    <property type="protein sequence ID" value="EFC46780.1"/>
    <property type="molecule type" value="Genomic_DNA"/>
</dbReference>
<organism evidence="3">
    <name type="scientific">Naegleria gruberi</name>
    <name type="common">Amoeba</name>
    <dbReference type="NCBI Taxonomy" id="5762"/>
    <lineage>
        <taxon>Eukaryota</taxon>
        <taxon>Discoba</taxon>
        <taxon>Heterolobosea</taxon>
        <taxon>Tetramitia</taxon>
        <taxon>Eutetramitia</taxon>
        <taxon>Vahlkampfiidae</taxon>
        <taxon>Naegleria</taxon>
    </lineage>
</organism>
<accession>D2V902</accession>
<gene>
    <name evidence="2" type="ORF">NAEGRDRAFT_65342</name>
</gene>
<dbReference type="AlphaFoldDB" id="D2V902"/>
<reference evidence="2 3" key="1">
    <citation type="journal article" date="2010" name="Cell">
        <title>The genome of Naegleria gruberi illuminates early eukaryotic versatility.</title>
        <authorList>
            <person name="Fritz-Laylin L.K."/>
            <person name="Prochnik S.E."/>
            <person name="Ginger M.L."/>
            <person name="Dacks J.B."/>
            <person name="Carpenter M.L."/>
            <person name="Field M.C."/>
            <person name="Kuo A."/>
            <person name="Paredez A."/>
            <person name="Chapman J."/>
            <person name="Pham J."/>
            <person name="Shu S."/>
            <person name="Neupane R."/>
            <person name="Cipriano M."/>
            <person name="Mancuso J."/>
            <person name="Tu H."/>
            <person name="Salamov A."/>
            <person name="Lindquist E."/>
            <person name="Shapiro H."/>
            <person name="Lucas S."/>
            <person name="Grigoriev I.V."/>
            <person name="Cande W.Z."/>
            <person name="Fulton C."/>
            <person name="Rokhsar D.S."/>
            <person name="Dawson S.C."/>
        </authorList>
    </citation>
    <scope>NUCLEOTIDE SEQUENCE [LARGE SCALE GENOMIC DNA]</scope>
    <source>
        <strain evidence="2 3">NEG-M</strain>
    </source>
</reference>
<dbReference type="PROSITE" id="PS51184">
    <property type="entry name" value="JMJC"/>
    <property type="match status" value="1"/>
</dbReference>
<proteinExistence type="predicted"/>
<feature type="domain" description="JmjC" evidence="1">
    <location>
        <begin position="175"/>
        <end position="353"/>
    </location>
</feature>
<evidence type="ECO:0000313" key="3">
    <source>
        <dbReference type="Proteomes" id="UP000006671"/>
    </source>
</evidence>